<accession>A0ABN7LZ44</accession>
<evidence type="ECO:0000313" key="8">
    <source>
        <dbReference type="Proteomes" id="UP000675880"/>
    </source>
</evidence>
<proteinExistence type="inferred from homology"/>
<dbReference type="InterPro" id="IPR004839">
    <property type="entry name" value="Aminotransferase_I/II_large"/>
</dbReference>
<reference evidence="7 8" key="1">
    <citation type="submission" date="2021-02" db="EMBL/GenBank/DDBJ databases">
        <authorList>
            <person name="Han P."/>
        </authorList>
    </citation>
    <scope>NUCLEOTIDE SEQUENCE [LARGE SCALE GENOMIC DNA]</scope>
    <source>
        <strain evidence="7">Candidatus Nitrospira sp. ZN2</strain>
    </source>
</reference>
<dbReference type="Pfam" id="PF00155">
    <property type="entry name" value="Aminotran_1_2"/>
    <property type="match status" value="1"/>
</dbReference>
<keyword evidence="3 7" id="KW-0032">Aminotransferase</keyword>
<organism evidence="7 8">
    <name type="scientific">Nitrospira defluvii</name>
    <dbReference type="NCBI Taxonomy" id="330214"/>
    <lineage>
        <taxon>Bacteria</taxon>
        <taxon>Pseudomonadati</taxon>
        <taxon>Nitrospirota</taxon>
        <taxon>Nitrospiria</taxon>
        <taxon>Nitrospirales</taxon>
        <taxon>Nitrospiraceae</taxon>
        <taxon>Nitrospira</taxon>
    </lineage>
</organism>
<dbReference type="Gene3D" id="3.40.640.10">
    <property type="entry name" value="Type I PLP-dependent aspartate aminotransferase-like (Major domain)"/>
    <property type="match status" value="1"/>
</dbReference>
<keyword evidence="4" id="KW-0808">Transferase</keyword>
<dbReference type="InterPro" id="IPR050596">
    <property type="entry name" value="AspAT/PAT-like"/>
</dbReference>
<comment type="caution">
    <text evidence="7">The sequence shown here is derived from an EMBL/GenBank/DDBJ whole genome shotgun (WGS) entry which is preliminary data.</text>
</comment>
<dbReference type="GO" id="GO:0008483">
    <property type="term" value="F:transaminase activity"/>
    <property type="evidence" value="ECO:0007669"/>
    <property type="project" value="UniProtKB-KW"/>
</dbReference>
<evidence type="ECO:0000256" key="1">
    <source>
        <dbReference type="ARBA" id="ARBA00001933"/>
    </source>
</evidence>
<comment type="similarity">
    <text evidence="2">Belongs to the class-I pyridoxal-phosphate-dependent aminotransferase family.</text>
</comment>
<dbReference type="PANTHER" id="PTHR46383">
    <property type="entry name" value="ASPARTATE AMINOTRANSFERASE"/>
    <property type="match status" value="1"/>
</dbReference>
<evidence type="ECO:0000256" key="2">
    <source>
        <dbReference type="ARBA" id="ARBA00007441"/>
    </source>
</evidence>
<gene>
    <name evidence="7" type="ORF">NSPZN2_40556</name>
</gene>
<dbReference type="InterPro" id="IPR015421">
    <property type="entry name" value="PyrdxlP-dep_Trfase_major"/>
</dbReference>
<name>A0ABN7LZ44_9BACT</name>
<evidence type="ECO:0000259" key="6">
    <source>
        <dbReference type="Pfam" id="PF00155"/>
    </source>
</evidence>
<dbReference type="RefSeq" id="WP_213043359.1">
    <property type="nucleotide sequence ID" value="NZ_CAJNBJ010000017.1"/>
</dbReference>
<evidence type="ECO:0000256" key="4">
    <source>
        <dbReference type="ARBA" id="ARBA00022679"/>
    </source>
</evidence>
<keyword evidence="5" id="KW-0663">Pyridoxal phosphate</keyword>
<dbReference type="InterPro" id="IPR015424">
    <property type="entry name" value="PyrdxlP-dep_Trfase"/>
</dbReference>
<dbReference type="Proteomes" id="UP000675880">
    <property type="component" value="Unassembled WGS sequence"/>
</dbReference>
<protein>
    <submittedName>
        <fullName evidence="7">Pyridoxal phosphate-dependent aminotransferase</fullName>
    </submittedName>
</protein>
<evidence type="ECO:0000256" key="3">
    <source>
        <dbReference type="ARBA" id="ARBA00022576"/>
    </source>
</evidence>
<dbReference type="PANTHER" id="PTHR46383:SF1">
    <property type="entry name" value="ASPARTATE AMINOTRANSFERASE"/>
    <property type="match status" value="1"/>
</dbReference>
<dbReference type="EMBL" id="CAJNBJ010000017">
    <property type="protein sequence ID" value="CAE6776784.1"/>
    <property type="molecule type" value="Genomic_DNA"/>
</dbReference>
<evidence type="ECO:0000313" key="7">
    <source>
        <dbReference type="EMBL" id="CAE6776784.1"/>
    </source>
</evidence>
<dbReference type="CDD" id="cd00609">
    <property type="entry name" value="AAT_like"/>
    <property type="match status" value="1"/>
</dbReference>
<comment type="cofactor">
    <cofactor evidence="1">
        <name>pyridoxal 5'-phosphate</name>
        <dbReference type="ChEBI" id="CHEBI:597326"/>
    </cofactor>
</comment>
<sequence>MTQAEMSSAALSTRFRFSSRGEQLIGQEMFRVLDRAQALERQGHRVYHLELGNPRMAPPAEILEATRQSLEAQQIGYASMAGLTELRSALATRYAALIEEPVTGSHIVISPANLLIHQFLDLTCNPGDRVALFTPAFPSYWAAAAHLQLNVVPVPLSQRNGFQLSHPAIEAALAANPRAVIVNNANNPTGAVYDPAIVRHLSARCEKDGVWLLSDETYADLTFDGSFLTLTAPGAGHVVVISSFSKVLSVPGFRTGYAIAHEAVAAKLALSNSTLYSCLPAFTQRGCLAGLSVLDRYAAEVRQRNARVTTSCHDQINRSGLLRSHTPASGFYLFIDISGTGLDDLQFCRRLLDEYHTAATPGRSFGDAYRSFIRLATCGAEEDVLEGVSRTIAFAQKLGGCHVQAA</sequence>
<evidence type="ECO:0000256" key="5">
    <source>
        <dbReference type="ARBA" id="ARBA00022898"/>
    </source>
</evidence>
<feature type="domain" description="Aminotransferase class I/classII large" evidence="6">
    <location>
        <begin position="49"/>
        <end position="387"/>
    </location>
</feature>
<keyword evidence="8" id="KW-1185">Reference proteome</keyword>
<dbReference type="SUPFAM" id="SSF53383">
    <property type="entry name" value="PLP-dependent transferases"/>
    <property type="match status" value="1"/>
</dbReference>